<evidence type="ECO:0000256" key="5">
    <source>
        <dbReference type="ARBA" id="ARBA00023136"/>
    </source>
</evidence>
<evidence type="ECO:0000256" key="2">
    <source>
        <dbReference type="ARBA" id="ARBA00022475"/>
    </source>
</evidence>
<proteinExistence type="predicted"/>
<dbReference type="Proteomes" id="UP000529637">
    <property type="component" value="Unassembled WGS sequence"/>
</dbReference>
<evidence type="ECO:0000256" key="4">
    <source>
        <dbReference type="ARBA" id="ARBA00022989"/>
    </source>
</evidence>
<keyword evidence="7" id="KW-0282">Flagellum</keyword>
<name>A0A7Y6TWC0_9BURK</name>
<dbReference type="AlphaFoldDB" id="A0A7Y6TWC0"/>
<evidence type="ECO:0000313" key="7">
    <source>
        <dbReference type="EMBL" id="NUZ05930.1"/>
    </source>
</evidence>
<keyword evidence="2" id="KW-1003">Cell membrane</keyword>
<organism evidence="7 8">
    <name type="scientific">Piscinibacter koreensis</name>
    <dbReference type="NCBI Taxonomy" id="2742824"/>
    <lineage>
        <taxon>Bacteria</taxon>
        <taxon>Pseudomonadati</taxon>
        <taxon>Pseudomonadota</taxon>
        <taxon>Betaproteobacteria</taxon>
        <taxon>Burkholderiales</taxon>
        <taxon>Sphaerotilaceae</taxon>
        <taxon>Piscinibacter</taxon>
    </lineage>
</organism>
<dbReference type="InterPro" id="IPR022781">
    <property type="entry name" value="Flagellar_biosynth_FliO"/>
</dbReference>
<accession>A0A7Y6TWC0</accession>
<keyword evidence="5 6" id="KW-0472">Membrane</keyword>
<keyword evidence="7" id="KW-0966">Cell projection</keyword>
<sequence length="121" mass="12579">MSNGLASLFWFVAILALIPLSLWLLKRTPIGGAGGAGVIRSIGTLPISTNQRIVTVEVGAGDERRWLVLGVTPSSITTLHTMDPQDDAVAAPPMGPPGLQTVGPAFAQVLAKLRRGKDGSP</sequence>
<evidence type="ECO:0000256" key="1">
    <source>
        <dbReference type="ARBA" id="ARBA00004236"/>
    </source>
</evidence>
<comment type="caution">
    <text evidence="7">The sequence shown here is derived from an EMBL/GenBank/DDBJ whole genome shotgun (WGS) entry which is preliminary data.</text>
</comment>
<reference evidence="7 8" key="1">
    <citation type="submission" date="2020-06" db="EMBL/GenBank/DDBJ databases">
        <title>Schlegella sp. ID0723 isolated from air conditioner.</title>
        <authorList>
            <person name="Kim D.Y."/>
            <person name="Kim D.-U."/>
        </authorList>
    </citation>
    <scope>NUCLEOTIDE SEQUENCE [LARGE SCALE GENOMIC DNA]</scope>
    <source>
        <strain evidence="7 8">ID0723</strain>
    </source>
</reference>
<keyword evidence="4 6" id="KW-1133">Transmembrane helix</keyword>
<dbReference type="Pfam" id="PF04347">
    <property type="entry name" value="FliO"/>
    <property type="match status" value="1"/>
</dbReference>
<dbReference type="RefSeq" id="WP_176068327.1">
    <property type="nucleotide sequence ID" value="NZ_JABWMJ010000003.1"/>
</dbReference>
<evidence type="ECO:0000313" key="8">
    <source>
        <dbReference type="Proteomes" id="UP000529637"/>
    </source>
</evidence>
<dbReference type="EMBL" id="JABWMJ010000003">
    <property type="protein sequence ID" value="NUZ05930.1"/>
    <property type="molecule type" value="Genomic_DNA"/>
</dbReference>
<evidence type="ECO:0000256" key="3">
    <source>
        <dbReference type="ARBA" id="ARBA00022692"/>
    </source>
</evidence>
<evidence type="ECO:0000256" key="6">
    <source>
        <dbReference type="SAM" id="Phobius"/>
    </source>
</evidence>
<comment type="subcellular location">
    <subcellularLocation>
        <location evidence="1">Cell membrane</location>
    </subcellularLocation>
</comment>
<gene>
    <name evidence="7" type="ORF">HQN59_09150</name>
</gene>
<keyword evidence="3 6" id="KW-0812">Transmembrane</keyword>
<keyword evidence="7" id="KW-0969">Cilium</keyword>
<dbReference type="GO" id="GO:0016020">
    <property type="term" value="C:membrane"/>
    <property type="evidence" value="ECO:0007669"/>
    <property type="project" value="InterPro"/>
</dbReference>
<keyword evidence="8" id="KW-1185">Reference proteome</keyword>
<feature type="transmembrane region" description="Helical" evidence="6">
    <location>
        <begin position="6"/>
        <end position="25"/>
    </location>
</feature>
<protein>
    <submittedName>
        <fullName evidence="7">Flagellar biosynthetic protein FliO</fullName>
    </submittedName>
</protein>
<dbReference type="GO" id="GO:0044781">
    <property type="term" value="P:bacterial-type flagellum organization"/>
    <property type="evidence" value="ECO:0007669"/>
    <property type="project" value="InterPro"/>
</dbReference>